<sequence>MSKLKNISDLVNIPSKVIDHYAAIYLRTYNTHGDRQFYWEVSESHGTVAPMLLMDKASIARIRCNAPFGSAEYDIACAEAIEKVMLTPSVWNIPRVRRAFADLEEDVVEMDLGFDSNCIYKYIPEDGDRKSFRIKLVNFESSFDVSNKTLVSSHEYTIGQPTNDTVWPQWLLLSAERLMAVAMLRAAKEYNMQLKPWFYLEANGDRWFTLTNESANLGENAKGVGIVIHIPNNPYIDMETCKLRKEFVRVVQEMVV</sequence>
<proteinExistence type="predicted"/>
<dbReference type="EMBL" id="HQ630627">
    <property type="protein sequence ID" value="AEH03448.1"/>
    <property type="molecule type" value="Genomic_DNA"/>
</dbReference>
<dbReference type="KEGG" id="vg:26643552"/>
<dbReference type="Proteomes" id="UP000008388">
    <property type="component" value="Segment"/>
</dbReference>
<keyword evidence="2" id="KW-1185">Reference proteome</keyword>
<dbReference type="GeneID" id="26643552"/>
<gene>
    <name evidence="1" type="primary">022</name>
</gene>
<organism evidence="1 2">
    <name type="scientific">Pseudomonas phage PhiPA3</name>
    <name type="common">Pseudomonas aeruginosa phage PhiPA3</name>
    <dbReference type="NCBI Taxonomy" id="998086"/>
    <lineage>
        <taxon>Viruses</taxon>
        <taxon>Duplodnaviria</taxon>
        <taxon>Heunggongvirae</taxon>
        <taxon>Uroviricota</taxon>
        <taxon>Caudoviricetes</taxon>
        <taxon>Chimalliviridae</taxon>
        <taxon>Miltoncavirus</taxon>
        <taxon>Miltoncavirus PhiPA3</taxon>
    </lineage>
</organism>
<dbReference type="RefSeq" id="YP_009217104.1">
    <property type="nucleotide sequence ID" value="NC_028999.1"/>
</dbReference>
<reference evidence="1 2" key="1">
    <citation type="journal article" date="2011" name="Microbiology">
        <title>The Pseudomonas aeruginosa generalized transducing phage phiPA3 is a new member of the phiKZ-like group of 'jumbo' phages, and infects model laboratory strains and clinical isolates from cystic fibrosis patients.</title>
        <authorList>
            <person name="Monson R."/>
            <person name="Foulds I."/>
            <person name="Foweraker J."/>
            <person name="Welch M."/>
            <person name="Salmond G.P."/>
        </authorList>
    </citation>
    <scope>NUCLEOTIDE SEQUENCE [LARGE SCALE GENOMIC DNA]</scope>
</reference>
<accession>F8SJQ3</accession>
<evidence type="ECO:0000313" key="1">
    <source>
        <dbReference type="EMBL" id="AEH03448.1"/>
    </source>
</evidence>
<evidence type="ECO:0000313" key="2">
    <source>
        <dbReference type="Proteomes" id="UP000008388"/>
    </source>
</evidence>
<organismHost>
    <name type="scientific">Pseudomonas aeruginosa</name>
    <dbReference type="NCBI Taxonomy" id="287"/>
</organismHost>
<protein>
    <submittedName>
        <fullName evidence="1">Uncharacterized protein 022</fullName>
    </submittedName>
</protein>
<name>F8SJQ3_BPPA3</name>